<keyword evidence="4" id="KW-1185">Reference proteome</keyword>
<sequence length="167" mass="18296">MGGKDQWGSQPGSARSPAFAGGAVGSNFEELRILLETQMVGIVESIQSLLTSIRAGADMQTLRKHMDQIAPVVWKVLQSTENSMQQPGNETLIERGGWIVANLSKCLQSMGVMSNEEEEPVDGPADKEFRGRLASLAFDLVRETKELVRTVEDIDSKSQIMSDDSLR</sequence>
<evidence type="ECO:0000256" key="1">
    <source>
        <dbReference type="SAM" id="MobiDB-lite"/>
    </source>
</evidence>
<evidence type="ECO:0000259" key="2">
    <source>
        <dbReference type="Pfam" id="PF12205"/>
    </source>
</evidence>
<dbReference type="PANTHER" id="PTHR21601:SF0">
    <property type="entry name" value="PROTEIN SPA2-RELATED"/>
    <property type="match status" value="1"/>
</dbReference>
<dbReference type="STRING" id="42249.A0A317SXB3"/>
<gene>
    <name evidence="3" type="ORF">C7212DRAFT_360632</name>
</gene>
<evidence type="ECO:0000313" key="3">
    <source>
        <dbReference type="EMBL" id="PWW79125.1"/>
    </source>
</evidence>
<dbReference type="InterPro" id="IPR039892">
    <property type="entry name" value="Spa2/Sph1"/>
</dbReference>
<name>A0A317SXB3_9PEZI</name>
<dbReference type="OrthoDB" id="5588096at2759"/>
<dbReference type="GO" id="GO:0005826">
    <property type="term" value="C:actomyosin contractile ring"/>
    <property type="evidence" value="ECO:0007669"/>
    <property type="project" value="TreeGrafter"/>
</dbReference>
<dbReference type="InterPro" id="IPR022018">
    <property type="entry name" value="GIT1_C"/>
</dbReference>
<reference evidence="3 4" key="1">
    <citation type="submission" date="2018-03" db="EMBL/GenBank/DDBJ databases">
        <title>Genomes of Pezizomycetes fungi and the evolution of truffles.</title>
        <authorList>
            <person name="Murat C."/>
            <person name="Payen T."/>
            <person name="Noel B."/>
            <person name="Kuo A."/>
            <person name="Martin F.M."/>
        </authorList>
    </citation>
    <scope>NUCLEOTIDE SEQUENCE [LARGE SCALE GENOMIC DNA]</scope>
    <source>
        <strain evidence="3">091103-1</strain>
    </source>
</reference>
<dbReference type="PANTHER" id="PTHR21601">
    <property type="entry name" value="SPA2 PROTEIN"/>
    <property type="match status" value="1"/>
</dbReference>
<accession>A0A317SXB3</accession>
<comment type="caution">
    <text evidence="3">The sequence shown here is derived from an EMBL/GenBank/DDBJ whole genome shotgun (WGS) entry which is preliminary data.</text>
</comment>
<protein>
    <recommendedName>
        <fullName evidence="2">ARF GTPase-activating protein GIT1 C-terminal domain-containing protein</fullName>
    </recommendedName>
</protein>
<dbReference type="GO" id="GO:0005078">
    <property type="term" value="F:MAP-kinase scaffold activity"/>
    <property type="evidence" value="ECO:0007669"/>
    <property type="project" value="TreeGrafter"/>
</dbReference>
<dbReference type="GO" id="GO:1902716">
    <property type="term" value="C:cell cortex of growing cell tip"/>
    <property type="evidence" value="ECO:0007669"/>
    <property type="project" value="TreeGrafter"/>
</dbReference>
<feature type="region of interest" description="Disordered" evidence="1">
    <location>
        <begin position="1"/>
        <end position="21"/>
    </location>
</feature>
<dbReference type="EMBL" id="PYWC01000010">
    <property type="protein sequence ID" value="PWW79125.1"/>
    <property type="molecule type" value="Genomic_DNA"/>
</dbReference>
<dbReference type="Pfam" id="PF12205">
    <property type="entry name" value="GIT1_C"/>
    <property type="match status" value="1"/>
</dbReference>
<feature type="domain" description="ARF GTPase-activating protein GIT1 C-terminal" evidence="2">
    <location>
        <begin position="36"/>
        <end position="151"/>
    </location>
</feature>
<evidence type="ECO:0000313" key="4">
    <source>
        <dbReference type="Proteomes" id="UP000246991"/>
    </source>
</evidence>
<dbReference type="AlphaFoldDB" id="A0A317SXB3"/>
<proteinExistence type="predicted"/>
<dbReference type="Proteomes" id="UP000246991">
    <property type="component" value="Unassembled WGS sequence"/>
</dbReference>
<organism evidence="3 4">
    <name type="scientific">Tuber magnatum</name>
    <name type="common">white Piedmont truffle</name>
    <dbReference type="NCBI Taxonomy" id="42249"/>
    <lineage>
        <taxon>Eukaryota</taxon>
        <taxon>Fungi</taxon>
        <taxon>Dikarya</taxon>
        <taxon>Ascomycota</taxon>
        <taxon>Pezizomycotina</taxon>
        <taxon>Pezizomycetes</taxon>
        <taxon>Pezizales</taxon>
        <taxon>Tuberaceae</taxon>
        <taxon>Tuber</taxon>
    </lineage>
</organism>